<name>A0AAQ5BGZ1_HUMAN</name>
<keyword evidence="7" id="KW-1185">Reference proteome</keyword>
<dbReference type="Ensembl" id="ENST00000713797.1">
    <property type="protein sequence ID" value="ENSP00000519103.1"/>
    <property type="gene ID" value="ENSG00000221838.13"/>
</dbReference>
<evidence type="ECO:0000313" key="6">
    <source>
        <dbReference type="Ensembl" id="ENSP00000519103.1"/>
    </source>
</evidence>
<dbReference type="Ensembl" id="ENST00000713797.1">
    <property type="protein sequence ID" value="ENSP00000519103.1"/>
    <property type="gene ID" value="ENSG00000221838.12"/>
</dbReference>
<dbReference type="GeneTree" id="ENSGT00940000159929"/>
<dbReference type="AlphaFoldDB" id="A0AAQ5BGZ1"/>
<reference evidence="6" key="4">
    <citation type="submission" date="2025-08" db="UniProtKB">
        <authorList>
            <consortium name="Ensembl"/>
        </authorList>
    </citation>
    <scope>IDENTIFICATION</scope>
</reference>
<dbReference type="PANTHER" id="PTHR10529">
    <property type="entry name" value="AP COMPLEX SUBUNIT MU"/>
    <property type="match status" value="1"/>
</dbReference>
<keyword evidence="5" id="KW-0168">Coated pit</keyword>
<comment type="subcellular location">
    <subcellularLocation>
        <location evidence="1">Membrane</location>
        <location evidence="1">Coated pit</location>
        <topology evidence="1">Peripheral membrane protein</topology>
        <orientation evidence="1">Cytoplasmic side</orientation>
    </subcellularLocation>
</comment>
<reference evidence="6 7" key="2">
    <citation type="journal article" date="2003" name="Nature">
        <title>The DNA sequence of human chromosome 7.</title>
        <authorList>
            <person name="Hillier L.W."/>
            <person name="Fulton R.S."/>
            <person name="Fulton L.A."/>
            <person name="Graves T.A."/>
            <person name="Pepin K.H."/>
            <person name="Wagner-McPherson C."/>
            <person name="Layman D."/>
            <person name="Maas J."/>
            <person name="Jaeger S."/>
            <person name="Walker R."/>
            <person name="Wylie K."/>
            <person name="Sekhon M."/>
            <person name="Becker M.C."/>
            <person name="O'Laughlin M.D."/>
            <person name="Schaller M.E."/>
            <person name="Fewell G.A."/>
            <person name="Delehaunty K.D."/>
            <person name="Miner T.L."/>
            <person name="Nash W.E."/>
            <person name="Cordes M."/>
            <person name="Du H."/>
            <person name="Sun H."/>
            <person name="Edwards J."/>
            <person name="Bradshaw-Cordum H."/>
            <person name="Ali J."/>
            <person name="Andrews S."/>
            <person name="Isak A."/>
            <person name="Vanbrunt A."/>
            <person name="Nguyen C."/>
            <person name="Du F."/>
            <person name="Lamar B."/>
            <person name="Courtney L."/>
            <person name="Kalicki J."/>
            <person name="Ozersky P."/>
            <person name="Bielicki L."/>
            <person name="Scott K."/>
            <person name="Holmes A."/>
            <person name="Harkins R."/>
            <person name="Harris A."/>
            <person name="Strong C.M."/>
            <person name="Hou S."/>
            <person name="Tomlinson C."/>
            <person name="Dauphin-Kohlberg S."/>
            <person name="Kozlowicz-Reilly A."/>
            <person name="Leonard S."/>
            <person name="Rohlfing T."/>
            <person name="Rock S.M."/>
            <person name="Tin-Wollam A.M."/>
            <person name="Abbott A."/>
            <person name="Minx P."/>
            <person name="Maupin R."/>
            <person name="Strowmatt C."/>
            <person name="Latreille P."/>
            <person name="Miller N."/>
            <person name="Johnson D."/>
            <person name="Murray J."/>
            <person name="Woessner J.P."/>
            <person name="Wendl M.C."/>
            <person name="Yang S.P."/>
            <person name="Schultz B.R."/>
            <person name="Wallis J.W."/>
            <person name="Spieth J."/>
            <person name="Bieri T.A."/>
            <person name="Nelson J.O."/>
            <person name="Berkowicz N."/>
            <person name="Wohldmann P.E."/>
            <person name="Cook L.L."/>
            <person name="Hickenbotham M.T."/>
            <person name="Eldred J."/>
            <person name="Williams D."/>
            <person name="Bedell J.A."/>
            <person name="Mardis E.R."/>
            <person name="Clifton S.W."/>
            <person name="Chissoe S.L."/>
            <person name="Marra M.A."/>
            <person name="Raymond C."/>
            <person name="Haugen E."/>
            <person name="Gillett W."/>
            <person name="Zhou Y."/>
            <person name="James R."/>
            <person name="Phelps K."/>
            <person name="Iadanoto S."/>
            <person name="Bubb K."/>
            <person name="Simms E."/>
            <person name="Levy R."/>
            <person name="Clendenning J."/>
            <person name="Kaul R."/>
            <person name="Kent W.J."/>
            <person name="Furey T.S."/>
            <person name="Baertsch R.A."/>
            <person name="Brent M.R."/>
            <person name="Keibler E."/>
            <person name="Flicek P."/>
            <person name="Bork P."/>
            <person name="Suyama M."/>
            <person name="Bailey J.A."/>
            <person name="Portnoy M.E."/>
            <person name="Torrents D."/>
            <person name="Chinwalla A.T."/>
            <person name="Gish W.R."/>
            <person name="Eddy S.R."/>
            <person name="McPherson J.D."/>
            <person name="Olson M.V."/>
            <person name="Eichler E.E."/>
            <person name="Green E.D."/>
            <person name="Waterston R.H."/>
            <person name="Wilson R.K."/>
        </authorList>
    </citation>
    <scope>NUCLEOTIDE SEQUENCE [LARGE SCALE GENOMIC DNA]</scope>
</reference>
<dbReference type="OpenTargets" id="ENSG00000221838"/>
<evidence type="ECO:0000256" key="3">
    <source>
        <dbReference type="ARBA" id="ARBA00022927"/>
    </source>
</evidence>
<dbReference type="HGNC" id="HGNC:574">
    <property type="gene designation" value="AP4M1"/>
</dbReference>
<evidence type="ECO:0000256" key="4">
    <source>
        <dbReference type="ARBA" id="ARBA00023136"/>
    </source>
</evidence>
<dbReference type="SUPFAM" id="SSF64356">
    <property type="entry name" value="SNARE-like"/>
    <property type="match status" value="1"/>
</dbReference>
<proteinExistence type="evidence at protein level"/>
<reference evidence="6 7" key="1">
    <citation type="journal article" date="2001" name="Nature">
        <title>Initial sequencing and analysis of the human genome.</title>
        <authorList>
            <consortium name="International Human Genome Sequencing Consortium"/>
            <person name="Lander E.S."/>
            <person name="Linton L.M."/>
            <person name="Birren B."/>
            <person name="Nusbaum C."/>
            <person name="Zody M.C."/>
            <person name="Baldwin J."/>
            <person name="Devon K."/>
            <person name="Dewar K."/>
            <person name="Doyle M."/>
            <person name="FitzHugh W."/>
            <person name="Funke R."/>
            <person name="Gage D."/>
            <person name="Harris K."/>
            <person name="Heaford A."/>
            <person name="Howland J."/>
            <person name="Kann L."/>
            <person name="Lehoczky J."/>
            <person name="LeVine R."/>
            <person name="McEwan P."/>
            <person name="McKernan K."/>
            <person name="Meldrim J."/>
            <person name="Mesirov J.P."/>
            <person name="Miranda C."/>
            <person name="Morris W."/>
            <person name="Naylor J."/>
            <person name="Raymond C."/>
            <person name="Rosetti M."/>
            <person name="Santos R."/>
            <person name="Sheridan A."/>
            <person name="Sougnez C."/>
            <person name="Stange-Thomann N."/>
            <person name="Stojanovic N."/>
            <person name="Subramanian A."/>
            <person name="Wyman D."/>
            <person name="Rogers J."/>
            <person name="Sulston J."/>
            <person name="Ainscough R."/>
            <person name="Beck S."/>
            <person name="Bentley D."/>
            <person name="Burton J."/>
            <person name="Clee C."/>
            <person name="Carter N."/>
            <person name="Coulson A."/>
            <person name="Deadman R."/>
            <person name="Deloukas P."/>
            <person name="Dunham A."/>
            <person name="Dunham I."/>
            <person name="Durbin R."/>
            <person name="French L."/>
            <person name="Grafham D."/>
            <person name="Gregory S."/>
            <person name="Hubbard T."/>
            <person name="Humphray S."/>
            <person name="Hunt A."/>
            <person name="Jones M."/>
            <person name="Lloyd C."/>
            <person name="McMurray A."/>
            <person name="Matthews L."/>
            <person name="Mercer S."/>
            <person name="Milne S."/>
            <person name="Mullikin J.C."/>
            <person name="Mungall A."/>
            <person name="Plumb R."/>
            <person name="Ross M."/>
            <person name="Shownkeen R."/>
            <person name="Sims S."/>
            <person name="Waterston R.H."/>
            <person name="Wilson R.K."/>
            <person name="Hillier L.W."/>
            <person name="McPherson J.D."/>
            <person name="Marra M.A."/>
            <person name="Mardis E.R."/>
            <person name="Fulton L.A."/>
            <person name="Chinwalla A.T."/>
            <person name="Pepin K.H."/>
            <person name="Gish W.R."/>
            <person name="Chissoe S.L."/>
            <person name="Wendl M.C."/>
            <person name="Delehaunty K.D."/>
            <person name="Miner T.L."/>
            <person name="Delehaunty A."/>
            <person name="Kramer J.B."/>
            <person name="Cook L.L."/>
            <person name="Fulton R.S."/>
            <person name="Johnson D.L."/>
            <person name="Minx P.J."/>
            <person name="Clifton S.W."/>
            <person name="Hawkins T."/>
            <person name="Branscomb E."/>
            <person name="Predki P."/>
            <person name="Richardson P."/>
            <person name="Wenning S."/>
            <person name="Slezak T."/>
            <person name="Doggett N."/>
            <person name="Cheng J.F."/>
            <person name="Olsen A."/>
            <person name="Lucas S."/>
            <person name="Elkin C."/>
            <person name="Uberbacher E."/>
            <person name="Frazier M."/>
            <person name="Gibbs R.A."/>
            <person name="Muzny D.M."/>
            <person name="Scherer S.E."/>
            <person name="Bouck J.B."/>
            <person name="Sodergren E.J."/>
            <person name="Worley K.C."/>
            <person name="Rives C.M."/>
            <person name="Gorrell J.H."/>
            <person name="Metzker M.L."/>
            <person name="Naylor S.L."/>
            <person name="Kucherlapati R.S."/>
            <person name="Nelson D.L."/>
            <person name="Weinstock G.M."/>
            <person name="Sakaki Y."/>
            <person name="Fujiyama A."/>
            <person name="Hattori M."/>
            <person name="Yada T."/>
            <person name="Toyoda A."/>
            <person name="Itoh T."/>
            <person name="Kawagoe C."/>
            <person name="Watanabe H."/>
            <person name="Totoki Y."/>
            <person name="Taylor T."/>
            <person name="Weissenbach J."/>
            <person name="Heilig R."/>
            <person name="Saurin W."/>
            <person name="Artiguenave F."/>
            <person name="Brottier P."/>
            <person name="Bruls T."/>
            <person name="Pelletier E."/>
            <person name="Robert C."/>
            <person name="Wincker P."/>
            <person name="Smith D.R."/>
            <person name="Doucette-Stamm L."/>
            <person name="Rubenfield M."/>
            <person name="Weinstock K."/>
            <person name="Lee H.M."/>
            <person name="Dubois J."/>
            <person name="Rosenthal A."/>
            <person name="Platzer M."/>
            <person name="Nyakatura G."/>
            <person name="Taudien S."/>
            <person name="Rump A."/>
            <person name="Yang H."/>
            <person name="Yu J."/>
            <person name="Wang J."/>
            <person name="Huang G."/>
            <person name="Gu J."/>
            <person name="Hood L."/>
            <person name="Rowen L."/>
            <person name="Madan A."/>
            <person name="Qin S."/>
            <person name="Davis R.W."/>
            <person name="Federspiel N.A."/>
            <person name="Abola A.P."/>
            <person name="Proctor M.J."/>
            <person name="Myers R.M."/>
            <person name="Schmutz J."/>
            <person name="Dickson M."/>
            <person name="Grimwood J."/>
            <person name="Cox D.R."/>
            <person name="Olson M.V."/>
            <person name="Kaul R."/>
            <person name="Raymond C."/>
            <person name="Shimizu N."/>
            <person name="Kawasaki K."/>
            <person name="Minoshima S."/>
            <person name="Evans G.A."/>
            <person name="Athanasiou M."/>
            <person name="Schultz R."/>
            <person name="Roe B.A."/>
            <person name="Chen F."/>
            <person name="Pan H."/>
            <person name="Ramser J."/>
            <person name="Lehrach H."/>
            <person name="Reinhardt R."/>
            <person name="McCombie W.R."/>
            <person name="de la Bastide M."/>
            <person name="Dedhia N."/>
            <person name="Blocker H."/>
            <person name="Hornischer K."/>
            <person name="Nordsiek G."/>
            <person name="Agarwala R."/>
            <person name="Aravind L."/>
            <person name="Bailey J.A."/>
            <person name="Bateman A."/>
            <person name="Batzoglou S."/>
            <person name="Birney E."/>
            <person name="Bork P."/>
            <person name="Brown D.G."/>
            <person name="Burge C.B."/>
            <person name="Cerutti L."/>
            <person name="Chen H.C."/>
            <person name="Church D."/>
            <person name="Clamp M."/>
            <person name="Copley R.R."/>
            <person name="Doerks T."/>
            <person name="Eddy S.R."/>
            <person name="Eichler E.E."/>
            <person name="Furey T.S."/>
            <person name="Galagan J."/>
            <person name="Gilbert J.G."/>
            <person name="Harmon C."/>
            <person name="Hayashizaki Y."/>
            <person name="Haussler D."/>
            <person name="Hermjakob H."/>
            <person name="Hokamp K."/>
            <person name="Jang W."/>
            <person name="Johnson L.S."/>
            <person name="Jones T.A."/>
            <person name="Kasif S."/>
            <person name="Kaspryzk A."/>
            <person name="Kennedy S."/>
            <person name="Kent W.J."/>
            <person name="Kitts P."/>
            <person name="Koonin E.V."/>
            <person name="Korf I."/>
            <person name="Kulp D."/>
            <person name="Lancet D."/>
            <person name="Lowe T.M."/>
            <person name="McLysaght A."/>
            <person name="Mikkelsen T."/>
            <person name="Moran J.V."/>
            <person name="Mulder N."/>
            <person name="Pollara V.J."/>
            <person name="Ponting C.P."/>
            <person name="Schuler G."/>
            <person name="Schultz J."/>
            <person name="Slater G."/>
            <person name="Smit A.F."/>
            <person name="Stupka E."/>
            <person name="Szustakowski J."/>
            <person name="Thierry-Mieg D."/>
            <person name="Thierry-Mieg J."/>
            <person name="Wagner L."/>
            <person name="Wallis J."/>
            <person name="Wheeler R."/>
            <person name="Williams A."/>
            <person name="Wolf Y.I."/>
            <person name="Wolfe K.H."/>
            <person name="Yang S.P."/>
            <person name="Yeh R.F."/>
            <person name="Collins F."/>
            <person name="Guyer M.S."/>
            <person name="Peterson J."/>
            <person name="Felsenfeld A."/>
            <person name="Wetterstrand K.A."/>
            <person name="Patrinos A."/>
            <person name="Morgan M.J."/>
            <person name="de Jong P."/>
            <person name="Catanese J.J."/>
            <person name="Osoegawa K."/>
            <person name="Shizuya H."/>
            <person name="Choi S."/>
            <person name="Chen Y.J."/>
        </authorList>
    </citation>
    <scope>NUCLEOTIDE SEQUENCE [LARGE SCALE GENOMIC DNA]</scope>
</reference>
<evidence type="ECO:0000313" key="7">
    <source>
        <dbReference type="Proteomes" id="UP000005640"/>
    </source>
</evidence>
<dbReference type="FunFam" id="3.30.450.60:FF:000002">
    <property type="entry name" value="AP-2 complex subunit mu, putative"/>
    <property type="match status" value="1"/>
</dbReference>
<dbReference type="SMR" id="A0AAQ5BGZ1"/>
<evidence type="ECO:0007829" key="9">
    <source>
        <dbReference type="ProteomicsDB" id="A0AAQ5BGZ1"/>
    </source>
</evidence>
<gene>
    <name evidence="6" type="primary">AP4M1</name>
</gene>
<reference evidence="6" key="5">
    <citation type="submission" date="2025-09" db="UniProtKB">
        <authorList>
            <consortium name="Ensembl"/>
        </authorList>
    </citation>
    <scope>IDENTIFICATION</scope>
</reference>
<evidence type="ECO:0007829" key="8">
    <source>
        <dbReference type="PeptideAtlas" id="A0AAQ5BGZ1"/>
    </source>
</evidence>
<keyword evidence="4" id="KW-0472">Membrane</keyword>
<keyword evidence="2" id="KW-0813">Transport</keyword>
<evidence type="ECO:0000256" key="2">
    <source>
        <dbReference type="ARBA" id="ARBA00022448"/>
    </source>
</evidence>
<dbReference type="EMBL" id="AC073842">
    <property type="status" value="NOT_ANNOTATED_CDS"/>
    <property type="molecule type" value="Genomic_DNA"/>
</dbReference>
<dbReference type="GO" id="GO:0005905">
    <property type="term" value="C:clathrin-coated pit"/>
    <property type="evidence" value="ECO:0007669"/>
    <property type="project" value="UniProtKB-KW"/>
</dbReference>
<evidence type="ECO:0000256" key="5">
    <source>
        <dbReference type="ARBA" id="ARBA00023176"/>
    </source>
</evidence>
<reference evidence="6 7" key="3">
    <citation type="journal article" date="2004" name="Nature">
        <title>Finishing the euchromatic sequence of the human genome.</title>
        <authorList>
            <consortium name="International Human Genome Sequencing Consortium"/>
        </authorList>
    </citation>
    <scope>NUCLEOTIDE SEQUENCE [LARGE SCALE GENOMIC DNA]</scope>
</reference>
<dbReference type="InterPro" id="IPR011012">
    <property type="entry name" value="Longin-like_dom_sf"/>
</dbReference>
<dbReference type="GO" id="GO:0005737">
    <property type="term" value="C:cytoplasm"/>
    <property type="evidence" value="ECO:0007669"/>
    <property type="project" value="UniProtKB-ARBA"/>
</dbReference>
<dbReference type="Gene3D" id="3.30.450.60">
    <property type="match status" value="1"/>
</dbReference>
<sequence>MISQFFILSSKGDPLIYKDFRGDSGGRDVAELFYRKLTGLPGDESPVVMHHHGRHFIHIRHSGLYLVVTTSENVSPFSLLELLSRLATLLGDYCGSLGEGTISRNVALVYELLDEVLRLESHCVAQAGLELMASSHSPTSRPSKALRVQETMAMYRPHPRRC</sequence>
<accession>A0AAQ5BGZ1</accession>
<dbReference type="InterPro" id="IPR050431">
    <property type="entry name" value="Adaptor_comp_med_subunit"/>
</dbReference>
<keyword evidence="8 9" id="KW-1267">Proteomics identification</keyword>
<protein>
    <submittedName>
        <fullName evidence="6">Adaptor related protein complex 4 subunit mu 1</fullName>
    </submittedName>
</protein>
<dbReference type="Proteomes" id="UP000005640">
    <property type="component" value="Chromosome 7"/>
</dbReference>
<evidence type="ECO:0000256" key="1">
    <source>
        <dbReference type="ARBA" id="ARBA00004277"/>
    </source>
</evidence>
<keyword evidence="3" id="KW-0653">Protein transport</keyword>
<dbReference type="GO" id="GO:0015031">
    <property type="term" value="P:protein transport"/>
    <property type="evidence" value="ECO:0007669"/>
    <property type="project" value="UniProtKB-KW"/>
</dbReference>
<organism evidence="6 7">
    <name type="scientific">Homo sapiens</name>
    <name type="common">Human</name>
    <dbReference type="NCBI Taxonomy" id="9606"/>
    <lineage>
        <taxon>Eukaryota</taxon>
        <taxon>Metazoa</taxon>
        <taxon>Chordata</taxon>
        <taxon>Craniata</taxon>
        <taxon>Vertebrata</taxon>
        <taxon>Euteleostomi</taxon>
        <taxon>Mammalia</taxon>
        <taxon>Eutheria</taxon>
        <taxon>Euarchontoglires</taxon>
        <taxon>Primates</taxon>
        <taxon>Haplorrhini</taxon>
        <taxon>Catarrhini</taxon>
        <taxon>Hominidae</taxon>
        <taxon>Homo</taxon>
    </lineage>
</organism>